<evidence type="ECO:0000256" key="2">
    <source>
        <dbReference type="ARBA" id="ARBA00022448"/>
    </source>
</evidence>
<feature type="transmembrane region" description="Helical" evidence="6">
    <location>
        <begin position="456"/>
        <end position="474"/>
    </location>
</feature>
<feature type="transmembrane region" description="Helical" evidence="6">
    <location>
        <begin position="308"/>
        <end position="331"/>
    </location>
</feature>
<dbReference type="AlphaFoldDB" id="A0A2P2C9R9"/>
<protein>
    <submittedName>
        <fullName evidence="7">Amino acid permease-associated region</fullName>
    </submittedName>
</protein>
<dbReference type="Pfam" id="PF13520">
    <property type="entry name" value="AA_permease_2"/>
    <property type="match status" value="1"/>
</dbReference>
<feature type="transmembrane region" description="Helical" evidence="6">
    <location>
        <begin position="148"/>
        <end position="170"/>
    </location>
</feature>
<feature type="transmembrane region" description="Helical" evidence="6">
    <location>
        <begin position="427"/>
        <end position="450"/>
    </location>
</feature>
<organism evidence="7">
    <name type="scientific">metagenome</name>
    <dbReference type="NCBI Taxonomy" id="256318"/>
    <lineage>
        <taxon>unclassified sequences</taxon>
        <taxon>metagenomes</taxon>
    </lineage>
</organism>
<dbReference type="PIRSF" id="PIRSF006060">
    <property type="entry name" value="AA_transporter"/>
    <property type="match status" value="1"/>
</dbReference>
<proteinExistence type="predicted"/>
<dbReference type="GO" id="GO:0022857">
    <property type="term" value="F:transmembrane transporter activity"/>
    <property type="evidence" value="ECO:0007669"/>
    <property type="project" value="InterPro"/>
</dbReference>
<dbReference type="InterPro" id="IPR002293">
    <property type="entry name" value="AA/rel_permease1"/>
</dbReference>
<evidence type="ECO:0000256" key="6">
    <source>
        <dbReference type="SAM" id="Phobius"/>
    </source>
</evidence>
<dbReference type="PANTHER" id="PTHR45649:SF26">
    <property type="entry name" value="OS04G0435100 PROTEIN"/>
    <property type="match status" value="1"/>
</dbReference>
<evidence type="ECO:0000313" key="7">
    <source>
        <dbReference type="EMBL" id="CUR58746.1"/>
    </source>
</evidence>
<keyword evidence="4 6" id="KW-1133">Transmembrane helix</keyword>
<feature type="transmembrane region" description="Helical" evidence="6">
    <location>
        <begin position="362"/>
        <end position="380"/>
    </location>
</feature>
<dbReference type="GO" id="GO:0016020">
    <property type="term" value="C:membrane"/>
    <property type="evidence" value="ECO:0007669"/>
    <property type="project" value="UniProtKB-SubCell"/>
</dbReference>
<feature type="transmembrane region" description="Helical" evidence="6">
    <location>
        <begin position="61"/>
        <end position="87"/>
    </location>
</feature>
<evidence type="ECO:0000256" key="4">
    <source>
        <dbReference type="ARBA" id="ARBA00022989"/>
    </source>
</evidence>
<feature type="transmembrane region" description="Helical" evidence="6">
    <location>
        <begin position="182"/>
        <end position="200"/>
    </location>
</feature>
<evidence type="ECO:0000256" key="1">
    <source>
        <dbReference type="ARBA" id="ARBA00004141"/>
    </source>
</evidence>
<comment type="subcellular location">
    <subcellularLocation>
        <location evidence="1">Membrane</location>
        <topology evidence="1">Multi-pass membrane protein</topology>
    </subcellularLocation>
</comment>
<feature type="transmembrane region" description="Helical" evidence="6">
    <location>
        <begin position="386"/>
        <end position="407"/>
    </location>
</feature>
<evidence type="ECO:0000256" key="3">
    <source>
        <dbReference type="ARBA" id="ARBA00022692"/>
    </source>
</evidence>
<feature type="transmembrane region" description="Helical" evidence="6">
    <location>
        <begin position="108"/>
        <end position="136"/>
    </location>
</feature>
<feature type="transmembrane region" description="Helical" evidence="6">
    <location>
        <begin position="34"/>
        <end position="55"/>
    </location>
</feature>
<keyword evidence="3 6" id="KW-0812">Transmembrane</keyword>
<name>A0A2P2C9R9_9ZZZZ</name>
<accession>A0A2P2C9R9</accession>
<feature type="transmembrane region" description="Helical" evidence="6">
    <location>
        <begin position="260"/>
        <end position="282"/>
    </location>
</feature>
<feature type="transmembrane region" description="Helical" evidence="6">
    <location>
        <begin position="220"/>
        <end position="239"/>
    </location>
</feature>
<keyword evidence="2" id="KW-0813">Transport</keyword>
<evidence type="ECO:0000256" key="5">
    <source>
        <dbReference type="ARBA" id="ARBA00023136"/>
    </source>
</evidence>
<dbReference type="PANTHER" id="PTHR45649">
    <property type="entry name" value="AMINO-ACID PERMEASE BAT1"/>
    <property type="match status" value="1"/>
</dbReference>
<reference evidence="7" key="1">
    <citation type="submission" date="2015-08" db="EMBL/GenBank/DDBJ databases">
        <authorList>
            <person name="Babu N.S."/>
            <person name="Beckwith C.J."/>
            <person name="Beseler K.G."/>
            <person name="Brison A."/>
            <person name="Carone J.V."/>
            <person name="Caskin T.P."/>
            <person name="Diamond M."/>
            <person name="Durham M.E."/>
            <person name="Foxe J.M."/>
            <person name="Go M."/>
            <person name="Henderson B.A."/>
            <person name="Jones I.B."/>
            <person name="McGettigan J.A."/>
            <person name="Micheletti S.J."/>
            <person name="Nasrallah M.E."/>
            <person name="Ortiz D."/>
            <person name="Piller C.R."/>
            <person name="Privatt S.R."/>
            <person name="Schneider S.L."/>
            <person name="Sharp S."/>
            <person name="Smith T.C."/>
            <person name="Stanton J.D."/>
            <person name="Ullery H.E."/>
            <person name="Wilson R.J."/>
            <person name="Serrano M.G."/>
            <person name="Buck G."/>
            <person name="Lee V."/>
            <person name="Wang Y."/>
            <person name="Carvalho R."/>
            <person name="Voegtly L."/>
            <person name="Shi R."/>
            <person name="Duckworth R."/>
            <person name="Johnson A."/>
            <person name="Loviza R."/>
            <person name="Walstead R."/>
            <person name="Shah Z."/>
            <person name="Kiflezghi M."/>
            <person name="Wade K."/>
            <person name="Ball S.L."/>
            <person name="Bradley K.W."/>
            <person name="Asai D.J."/>
            <person name="Bowman C.A."/>
            <person name="Russell D.A."/>
            <person name="Pope W.H."/>
            <person name="Jacobs-Sera D."/>
            <person name="Hendrix R.W."/>
            <person name="Hatfull G.F."/>
        </authorList>
    </citation>
    <scope>NUCLEOTIDE SEQUENCE</scope>
</reference>
<dbReference type="Gene3D" id="1.20.1740.10">
    <property type="entry name" value="Amino acid/polyamine transporter I"/>
    <property type="match status" value="1"/>
</dbReference>
<keyword evidence="5 6" id="KW-0472">Membrane</keyword>
<dbReference type="EMBL" id="CZKA01000050">
    <property type="protein sequence ID" value="CUR58746.1"/>
    <property type="molecule type" value="Genomic_DNA"/>
</dbReference>
<sequence length="488" mass="51234">MTATDDTRATHVSDSDDLAALGYGQQLSRTMSPFTAFALAFSMVSINTGIVTLFADPFTHIGGIAVLLWLVVLPAVMTLVLVYSHLAGRIPITGYAYQWSSRLVGPNFGWFTGWIALLSFLAGTAGTAAAIGSVFAPEIWDDPSTHQIQALSIGCTILVGIINVIGVRLATRVNNIGASIELVGTIVLGLVLIAGLLVFFDHTQGPKILTDTTPLGGGSITMSSIVLAALLPVYVLLGWEGAADLAEETIDPRKAAPKAMIRAVVVSGVMGFTIFALLAMALPSSPVSFLTGSENPVLRLLDEQVGGFARALMIVVAFASIFACLIANMAVATRMTFALSRDNMLPASAALQAVGKRTKAPIQAIVFVTVVAIGLNLLNAGLVGKIYAMVGLTYYLTYALTLFATAYADRKGKIPAAQEGVFDLGRWLIPVVVMGLVWCAIVIGALTIPAVNNQNAVTALVVLGVGFVWWAVVLRHRLKAGKAGPPLA</sequence>
<gene>
    <name evidence="7" type="ORF">NOCA2540024</name>
</gene>